<protein>
    <submittedName>
        <fullName evidence="1">AlpA family phage regulatory protein</fullName>
    </submittedName>
</protein>
<keyword evidence="2" id="KW-1185">Reference proteome</keyword>
<name>A0ABX9V7R5_9GAMM</name>
<dbReference type="InterPro" id="IPR010260">
    <property type="entry name" value="AlpA"/>
</dbReference>
<organism evidence="1 2">
    <name type="scientific">Stutzerimonas nitrititolerans</name>
    <dbReference type="NCBI Taxonomy" id="2482751"/>
    <lineage>
        <taxon>Bacteria</taxon>
        <taxon>Pseudomonadati</taxon>
        <taxon>Pseudomonadota</taxon>
        <taxon>Gammaproteobacteria</taxon>
        <taxon>Pseudomonadales</taxon>
        <taxon>Pseudomonadaceae</taxon>
        <taxon>Stutzerimonas</taxon>
    </lineage>
</organism>
<dbReference type="GeneID" id="301460214"/>
<dbReference type="EMBL" id="RFFL01000003">
    <property type="protein sequence ID" value="RMI02132.1"/>
    <property type="molecule type" value="Genomic_DNA"/>
</dbReference>
<dbReference type="Proteomes" id="UP000269134">
    <property type="component" value="Unassembled WGS sequence"/>
</dbReference>
<proteinExistence type="predicted"/>
<dbReference type="SUPFAM" id="SSF46955">
    <property type="entry name" value="Putative DNA-binding domain"/>
    <property type="match status" value="1"/>
</dbReference>
<accession>A0ABX9V7R5</accession>
<comment type="caution">
    <text evidence="1">The sequence shown here is derived from an EMBL/GenBank/DDBJ whole genome shotgun (WGS) entry which is preliminary data.</text>
</comment>
<reference evidence="1 2" key="1">
    <citation type="submission" date="2018-10" db="EMBL/GenBank/DDBJ databases">
        <title>Pseudomonas sp. GL14 genome.</title>
        <authorList>
            <person name="Peng J."/>
            <person name="Liu Z.-P."/>
        </authorList>
    </citation>
    <scope>NUCLEOTIDE SEQUENCE [LARGE SCALE GENOMIC DNA]</scope>
    <source>
        <strain evidence="1 2">GL14</strain>
    </source>
</reference>
<dbReference type="RefSeq" id="WP_080586037.1">
    <property type="nucleotide sequence ID" value="NZ_DALZQH010000050.1"/>
</dbReference>
<evidence type="ECO:0000313" key="2">
    <source>
        <dbReference type="Proteomes" id="UP000269134"/>
    </source>
</evidence>
<gene>
    <name evidence="1" type="ORF">EA795_04285</name>
</gene>
<dbReference type="Gene3D" id="1.10.238.160">
    <property type="match status" value="1"/>
</dbReference>
<evidence type="ECO:0000313" key="1">
    <source>
        <dbReference type="EMBL" id="RMI02132.1"/>
    </source>
</evidence>
<dbReference type="Pfam" id="PF05930">
    <property type="entry name" value="Phage_AlpA"/>
    <property type="match status" value="1"/>
</dbReference>
<sequence>MNRSESQPINVANPMVDVKTLSRTVGVSVPTLYRWMSEQGFPRPIKLSARCSRWPMADIEAWIESRRVSS</sequence>
<dbReference type="InterPro" id="IPR009061">
    <property type="entry name" value="DNA-bd_dom_put_sf"/>
</dbReference>